<protein>
    <submittedName>
        <fullName evidence="1">Septum formation initiator family protein</fullName>
    </submittedName>
</protein>
<dbReference type="OMA" id="MNNHYIN"/>
<name>A0A2X4E0L2_STRUB</name>
<dbReference type="PANTHER" id="PTHR40027:SF1">
    <property type="entry name" value="CELL DIVISION PROTEIN DIVIC"/>
    <property type="match status" value="1"/>
</dbReference>
<dbReference type="AlphaFoldDB" id="A0A2X4E0L2"/>
<dbReference type="Pfam" id="PF04977">
    <property type="entry name" value="DivIC"/>
    <property type="match status" value="1"/>
</dbReference>
<dbReference type="EMBL" id="WLXI01000001">
    <property type="protein sequence ID" value="MTD00689.1"/>
    <property type="molecule type" value="Genomic_DNA"/>
</dbReference>
<reference evidence="1 2" key="1">
    <citation type="submission" date="2019-11" db="EMBL/GenBank/DDBJ databases">
        <title>Streptococcus uberis isolated from clinical mastitis cases on a southeastern Queensland dairy.</title>
        <authorList>
            <person name="Workentine M.L."/>
            <person name="Price R."/>
            <person name="Olchowy T."/>
        </authorList>
    </citation>
    <scope>NUCLEOTIDE SEQUENCE [LARGE SCALE GENOMIC DNA]</scope>
    <source>
        <strain evidence="1 2">OLC4459-A17</strain>
    </source>
</reference>
<dbReference type="RefSeq" id="WP_012657580.1">
    <property type="nucleotide sequence ID" value="NZ_BAABQA010000004.1"/>
</dbReference>
<gene>
    <name evidence="1" type="ORF">GKS16_00075</name>
</gene>
<comment type="caution">
    <text evidence="1">The sequence shown here is derived from an EMBL/GenBank/DDBJ whole genome shotgun (WGS) entry which is preliminary data.</text>
</comment>
<proteinExistence type="predicted"/>
<dbReference type="Proteomes" id="UP000483839">
    <property type="component" value="Unassembled WGS sequence"/>
</dbReference>
<dbReference type="InterPro" id="IPR007060">
    <property type="entry name" value="FtsL/DivIC"/>
</dbReference>
<evidence type="ECO:0000313" key="1">
    <source>
        <dbReference type="EMBL" id="MTD00689.1"/>
    </source>
</evidence>
<sequence>MKKPSIVQLNNQYIAKENLKKRFEEEENQKRNRFMGWILVVMMFLFILPTYNLVKSYVGLEKQNKQVIELKKEYQALDESTKVEKKLAKQLKDDDFVKKYARAKYYLSQEGEVIYPIPGLLPK</sequence>
<accession>A0A2X4E0L2</accession>
<dbReference type="GO" id="GO:0051301">
    <property type="term" value="P:cell division"/>
    <property type="evidence" value="ECO:0007669"/>
    <property type="project" value="InterPro"/>
</dbReference>
<dbReference type="GeneID" id="93825217"/>
<evidence type="ECO:0000313" key="2">
    <source>
        <dbReference type="Proteomes" id="UP000483839"/>
    </source>
</evidence>
<organism evidence="1 2">
    <name type="scientific">Streptococcus uberis</name>
    <dbReference type="NCBI Taxonomy" id="1349"/>
    <lineage>
        <taxon>Bacteria</taxon>
        <taxon>Bacillati</taxon>
        <taxon>Bacillota</taxon>
        <taxon>Bacilli</taxon>
        <taxon>Lactobacillales</taxon>
        <taxon>Streptococcaceae</taxon>
        <taxon>Streptococcus</taxon>
    </lineage>
</organism>
<dbReference type="PANTHER" id="PTHR40027">
    <property type="entry name" value="CELL DIVISION PROTEIN DIVIC"/>
    <property type="match status" value="1"/>
</dbReference>
<dbReference type="InterPro" id="IPR039076">
    <property type="entry name" value="DivIC"/>
</dbReference>